<name>A0AAF0UT07_SOLVR</name>
<dbReference type="AlphaFoldDB" id="A0AAF0UT07"/>
<accession>A0AAF0UT07</accession>
<evidence type="ECO:0000313" key="1">
    <source>
        <dbReference type="EMBL" id="WMV50591.1"/>
    </source>
</evidence>
<sequence>MHQRKYVMDLILDFALSGSKPIATPIELNQKLTTCELDTHIGDSQGPFLVDPRLYQRLVSRLLYLTITRPVITFDVQSFSQFVHASKQSHLEAALRVVKYIKQSPSIRVLMSSSGSNTLQGFFYVDWGSYFNTRKSIIGYMAKFGDSPISWKSKKQPTIFRS</sequence>
<proteinExistence type="predicted"/>
<reference evidence="1" key="1">
    <citation type="submission" date="2023-08" db="EMBL/GenBank/DDBJ databases">
        <title>A de novo genome assembly of Solanum verrucosum Schlechtendal, a Mexican diploid species geographically isolated from the other diploid A-genome species in potato relatives.</title>
        <authorList>
            <person name="Hosaka K."/>
        </authorList>
    </citation>
    <scope>NUCLEOTIDE SEQUENCE</scope>
    <source>
        <tissue evidence="1">Young leaves</tissue>
    </source>
</reference>
<organism evidence="1 2">
    <name type="scientific">Solanum verrucosum</name>
    <dbReference type="NCBI Taxonomy" id="315347"/>
    <lineage>
        <taxon>Eukaryota</taxon>
        <taxon>Viridiplantae</taxon>
        <taxon>Streptophyta</taxon>
        <taxon>Embryophyta</taxon>
        <taxon>Tracheophyta</taxon>
        <taxon>Spermatophyta</taxon>
        <taxon>Magnoliopsida</taxon>
        <taxon>eudicotyledons</taxon>
        <taxon>Gunneridae</taxon>
        <taxon>Pentapetalae</taxon>
        <taxon>asterids</taxon>
        <taxon>lamiids</taxon>
        <taxon>Solanales</taxon>
        <taxon>Solanaceae</taxon>
        <taxon>Solanoideae</taxon>
        <taxon>Solaneae</taxon>
        <taxon>Solanum</taxon>
    </lineage>
</organism>
<dbReference type="PANTHER" id="PTHR11439">
    <property type="entry name" value="GAG-POL-RELATED RETROTRANSPOSON"/>
    <property type="match status" value="1"/>
</dbReference>
<dbReference type="Proteomes" id="UP001234989">
    <property type="component" value="Chromosome 10"/>
</dbReference>
<gene>
    <name evidence="1" type="ORF">MTR67_043976</name>
</gene>
<evidence type="ECO:0000313" key="2">
    <source>
        <dbReference type="Proteomes" id="UP001234989"/>
    </source>
</evidence>
<dbReference type="EMBL" id="CP133621">
    <property type="protein sequence ID" value="WMV50591.1"/>
    <property type="molecule type" value="Genomic_DNA"/>
</dbReference>
<keyword evidence="2" id="KW-1185">Reference proteome</keyword>
<evidence type="ECO:0008006" key="3">
    <source>
        <dbReference type="Google" id="ProtNLM"/>
    </source>
</evidence>
<protein>
    <recommendedName>
        <fullName evidence="3">Mitochondrial protein</fullName>
    </recommendedName>
</protein>
<dbReference type="PANTHER" id="PTHR11439:SF499">
    <property type="entry name" value="PPC DOMAIN-CONTAINING PROTEIN"/>
    <property type="match status" value="1"/>
</dbReference>